<evidence type="ECO:0000256" key="1">
    <source>
        <dbReference type="SAM" id="SignalP"/>
    </source>
</evidence>
<keyword evidence="3" id="KW-1185">Reference proteome</keyword>
<proteinExistence type="predicted"/>
<feature type="signal peptide" evidence="1">
    <location>
        <begin position="1"/>
        <end position="21"/>
    </location>
</feature>
<feature type="chain" id="PRO_5045188998" description="Lipoprotein" evidence="1">
    <location>
        <begin position="22"/>
        <end position="136"/>
    </location>
</feature>
<gene>
    <name evidence="2" type="ORF">LXD69_06330</name>
</gene>
<dbReference type="Proteomes" id="UP000830454">
    <property type="component" value="Chromosome"/>
</dbReference>
<dbReference type="EMBL" id="CP090145">
    <property type="protein sequence ID" value="UOX35126.1"/>
    <property type="molecule type" value="Genomic_DNA"/>
</dbReference>
<evidence type="ECO:0000313" key="3">
    <source>
        <dbReference type="Proteomes" id="UP000830454"/>
    </source>
</evidence>
<accession>A0ABY4HQF6</accession>
<reference evidence="2" key="2">
    <citation type="submission" date="2022-04" db="EMBL/GenBank/DDBJ databases">
        <title>Complete Genome Sequence of Flavobacterium sediminilitoris YSM-43, Isolated from a Tidal Sediment.</title>
        <authorList>
            <person name="Lee P.A."/>
        </authorList>
    </citation>
    <scope>NUCLEOTIDE SEQUENCE</scope>
    <source>
        <strain evidence="2">YSM-43</strain>
    </source>
</reference>
<protein>
    <recommendedName>
        <fullName evidence="4">Lipoprotein</fullName>
    </recommendedName>
</protein>
<organism evidence="2 3">
    <name type="scientific">Flavobacterium sediminilitoris</name>
    <dbReference type="NCBI Taxonomy" id="2024526"/>
    <lineage>
        <taxon>Bacteria</taxon>
        <taxon>Pseudomonadati</taxon>
        <taxon>Bacteroidota</taxon>
        <taxon>Flavobacteriia</taxon>
        <taxon>Flavobacteriales</taxon>
        <taxon>Flavobacteriaceae</taxon>
        <taxon>Flavobacterium</taxon>
    </lineage>
</organism>
<evidence type="ECO:0000313" key="2">
    <source>
        <dbReference type="EMBL" id="UOX35126.1"/>
    </source>
</evidence>
<name>A0ABY4HQF6_9FLAO</name>
<evidence type="ECO:0008006" key="4">
    <source>
        <dbReference type="Google" id="ProtNLM"/>
    </source>
</evidence>
<keyword evidence="1" id="KW-0732">Signal</keyword>
<reference evidence="2" key="1">
    <citation type="submission" date="2021-12" db="EMBL/GenBank/DDBJ databases">
        <authorList>
            <person name="Cha I.-T."/>
            <person name="Lee K.-E."/>
            <person name="Park S.-J."/>
        </authorList>
    </citation>
    <scope>NUCLEOTIDE SEQUENCE</scope>
    <source>
        <strain evidence="2">YSM-43</strain>
    </source>
</reference>
<sequence length="136" mass="15972">MKRIFFLLSLFLILNSCSVDEGERYHLDFLPIEEVDMPDSFQRGEIYNIKVKYKRPTTCYAYNGIYFDRELNTRTFAIQAVVYEKNDCQNIVDPILLEAAFNFEVLNSGSYIFKFWQGKDDGGEDVFYEVEIPVTD</sequence>
<dbReference type="RefSeq" id="WP_246918331.1">
    <property type="nucleotide sequence ID" value="NZ_CP090145.1"/>
</dbReference>